<dbReference type="Proteomes" id="UP000203229">
    <property type="component" value="Chromosome"/>
</dbReference>
<dbReference type="Pfam" id="PF00005">
    <property type="entry name" value="ABC_tran"/>
    <property type="match status" value="2"/>
</dbReference>
<dbReference type="GO" id="GO:0016887">
    <property type="term" value="F:ATP hydrolysis activity"/>
    <property type="evidence" value="ECO:0007669"/>
    <property type="project" value="InterPro"/>
</dbReference>
<dbReference type="SUPFAM" id="SSF52540">
    <property type="entry name" value="P-loop containing nucleoside triphosphate hydrolases"/>
    <property type="match status" value="2"/>
</dbReference>
<dbReference type="InterPro" id="IPR050319">
    <property type="entry name" value="ABC_transp_ATP-bind"/>
</dbReference>
<gene>
    <name evidence="6" type="primary">oppF</name>
    <name evidence="6" type="ORF">SCORR_v1c04190</name>
</gene>
<dbReference type="InterPro" id="IPR003593">
    <property type="entry name" value="AAA+_ATPase"/>
</dbReference>
<dbReference type="GO" id="GO:0005524">
    <property type="term" value="F:ATP binding"/>
    <property type="evidence" value="ECO:0007669"/>
    <property type="project" value="UniProtKB-KW"/>
</dbReference>
<dbReference type="PANTHER" id="PTHR43776:SF7">
    <property type="entry name" value="D,D-DIPEPTIDE TRANSPORT ATP-BINDING PROTEIN DDPF-RELATED"/>
    <property type="match status" value="1"/>
</dbReference>
<organism evidence="6 7">
    <name type="scientific">Spiroplasma corruscae</name>
    <dbReference type="NCBI Taxonomy" id="216934"/>
    <lineage>
        <taxon>Bacteria</taxon>
        <taxon>Bacillati</taxon>
        <taxon>Mycoplasmatota</taxon>
        <taxon>Mollicutes</taxon>
        <taxon>Entomoplasmatales</taxon>
        <taxon>Spiroplasmataceae</taxon>
        <taxon>Spiroplasma</taxon>
    </lineage>
</organism>
<dbReference type="KEGG" id="scou:SCORR_v1c04190"/>
<keyword evidence="3" id="KW-0547">Nucleotide-binding</keyword>
<dbReference type="AlphaFoldDB" id="A0A222EPH9"/>
<keyword evidence="4 6" id="KW-0067">ATP-binding</keyword>
<evidence type="ECO:0000313" key="7">
    <source>
        <dbReference type="Proteomes" id="UP000203229"/>
    </source>
</evidence>
<dbReference type="PROSITE" id="PS50893">
    <property type="entry name" value="ABC_TRANSPORTER_2"/>
    <property type="match status" value="1"/>
</dbReference>
<dbReference type="GO" id="GO:0015833">
    <property type="term" value="P:peptide transport"/>
    <property type="evidence" value="ECO:0007669"/>
    <property type="project" value="InterPro"/>
</dbReference>
<dbReference type="InterPro" id="IPR003439">
    <property type="entry name" value="ABC_transporter-like_ATP-bd"/>
</dbReference>
<protein>
    <submittedName>
        <fullName evidence="6">Oligopeptide ABC transporter ATP-binding protein</fullName>
    </submittedName>
</protein>
<evidence type="ECO:0000259" key="5">
    <source>
        <dbReference type="PROSITE" id="PS50893"/>
    </source>
</evidence>
<dbReference type="EMBL" id="CP022535">
    <property type="protein sequence ID" value="ASP28193.1"/>
    <property type="molecule type" value="Genomic_DNA"/>
</dbReference>
<feature type="domain" description="ABC transporter" evidence="5">
    <location>
        <begin position="13"/>
        <end position="660"/>
    </location>
</feature>
<sequence>MTNIKKSNPFLKIRDISIVFRNKGKKLKAVNETTIDIFKGEIFGLVGESGSGKTTIARSIVGVQGLNDGAIYMDDVIVAGKAESLYKLNISITKKLQDFENKIYSITKNLKYLFEDLKKIYSNNDASKKIKKEDFINKLNINKIIYIDEMYKYSLEIINRMSKKQERIVRFVKNITKQIPEISLELENSILTKQYQINKLIFELKKNVEEIFLLTNGILNKSKVDLKKLYVFSDLIEPLFNSLDNVITKNLYLIDCIEICKKIQYENTLLVAPSKIKDKKLPLYYKMIYIKRTDFINECNNQLNILYSLGEEADKNYIEKLEYFKRDFWSKKNMNISVCKSILDSFSNNNYDYKKLDIYYKKLQNTDFENTLKELITSRKKLDDESIDSLKIELNYIKKIVKRNIVKDAELIEHYYKWKSIENNYTKSDYENIVEFIEFLELPSIDNLVRKSFFFKPMSKKDVRENRRNIQMIFQDPGSSLNDRMAIEEIVGEGLCNFKKLYKSEESKKEYMDYYNLHNSNKISDIKSIKPKDVKKYLILKTIKSVGLLPEHLSRYPHEFSGGQRQRIGIARSLIMKPKIIVADEPISALDVSIRAQVLNLFKKFQQEQDITFIFVAHDLSVVRFITDRIAVIYHGQILEMAEADELFKNPIHPYTKSLLSAIPQPEPSLARNIKSFVYEPDKEHYDYIFDLPSFKKLEEGHYVYINNREYNEYKAKIKNIK</sequence>
<dbReference type="PANTHER" id="PTHR43776">
    <property type="entry name" value="TRANSPORT ATP-BINDING PROTEIN"/>
    <property type="match status" value="1"/>
</dbReference>
<dbReference type="NCBIfam" id="NF043078">
    <property type="entry name" value="MMSYN1_0168"/>
    <property type="match status" value="1"/>
</dbReference>
<keyword evidence="7" id="KW-1185">Reference proteome</keyword>
<evidence type="ECO:0000256" key="1">
    <source>
        <dbReference type="ARBA" id="ARBA00005417"/>
    </source>
</evidence>
<dbReference type="InterPro" id="IPR027417">
    <property type="entry name" value="P-loop_NTPase"/>
</dbReference>
<dbReference type="PROSITE" id="PS00211">
    <property type="entry name" value="ABC_TRANSPORTER_1"/>
    <property type="match status" value="1"/>
</dbReference>
<dbReference type="RefSeq" id="WP_094048702.1">
    <property type="nucleotide sequence ID" value="NZ_CP022535.1"/>
</dbReference>
<evidence type="ECO:0000256" key="4">
    <source>
        <dbReference type="ARBA" id="ARBA00022840"/>
    </source>
</evidence>
<evidence type="ECO:0000313" key="6">
    <source>
        <dbReference type="EMBL" id="ASP28193.1"/>
    </source>
</evidence>
<evidence type="ECO:0000256" key="2">
    <source>
        <dbReference type="ARBA" id="ARBA00022448"/>
    </source>
</evidence>
<dbReference type="SMART" id="SM00382">
    <property type="entry name" value="AAA"/>
    <property type="match status" value="1"/>
</dbReference>
<reference evidence="6 7" key="1">
    <citation type="submission" date="2017-07" db="EMBL/GenBank/DDBJ databases">
        <title>Complete genome sequence of Spiroplasma corruscae EC-1 (DSM 19793).</title>
        <authorList>
            <person name="Tsai Y.-M."/>
            <person name="Lo W.-S."/>
            <person name="Kuo C.-H."/>
        </authorList>
    </citation>
    <scope>NUCLEOTIDE SEQUENCE [LARGE SCALE GENOMIC DNA]</scope>
    <source>
        <strain evidence="6 7">EC-1</strain>
    </source>
</reference>
<dbReference type="CDD" id="cd03257">
    <property type="entry name" value="ABC_NikE_OppD_transporters"/>
    <property type="match status" value="1"/>
</dbReference>
<evidence type="ECO:0000256" key="3">
    <source>
        <dbReference type="ARBA" id="ARBA00022741"/>
    </source>
</evidence>
<name>A0A222EPH9_9MOLU</name>
<dbReference type="GO" id="GO:0055085">
    <property type="term" value="P:transmembrane transport"/>
    <property type="evidence" value="ECO:0007669"/>
    <property type="project" value="UniProtKB-ARBA"/>
</dbReference>
<dbReference type="Gene3D" id="3.40.50.300">
    <property type="entry name" value="P-loop containing nucleotide triphosphate hydrolases"/>
    <property type="match status" value="2"/>
</dbReference>
<dbReference type="Pfam" id="PF08352">
    <property type="entry name" value="oligo_HPY"/>
    <property type="match status" value="1"/>
</dbReference>
<accession>A0A222EPH9</accession>
<dbReference type="InterPro" id="IPR017871">
    <property type="entry name" value="ABC_transporter-like_CS"/>
</dbReference>
<keyword evidence="2" id="KW-0813">Transport</keyword>
<dbReference type="InterPro" id="IPR013563">
    <property type="entry name" value="Oligopep_ABC_C"/>
</dbReference>
<comment type="similarity">
    <text evidence="1">Belongs to the ABC transporter superfamily.</text>
</comment>
<proteinExistence type="inferred from homology"/>